<evidence type="ECO:0000256" key="10">
    <source>
        <dbReference type="ARBA" id="ARBA00023136"/>
    </source>
</evidence>
<evidence type="ECO:0000313" key="14">
    <source>
        <dbReference type="EMBL" id="QDA57811.1"/>
    </source>
</evidence>
<dbReference type="Gene3D" id="3.30.565.10">
    <property type="entry name" value="Histidine kinase-like ATPase, C-terminal domain"/>
    <property type="match status" value="1"/>
</dbReference>
<dbReference type="SMART" id="SM00304">
    <property type="entry name" value="HAMP"/>
    <property type="match status" value="1"/>
</dbReference>
<dbReference type="KEGG" id="thes:FHQ07_11085"/>
<dbReference type="PANTHER" id="PTHR45436:SF8">
    <property type="entry name" value="HISTIDINE KINASE"/>
    <property type="match status" value="1"/>
</dbReference>
<feature type="domain" description="HAMP" evidence="13">
    <location>
        <begin position="175"/>
        <end position="228"/>
    </location>
</feature>
<protein>
    <recommendedName>
        <fullName evidence="3">histidine kinase</fullName>
        <ecNumber evidence="3">2.7.13.3</ecNumber>
    </recommendedName>
</protein>
<dbReference type="GO" id="GO:0000155">
    <property type="term" value="F:phosphorelay sensor kinase activity"/>
    <property type="evidence" value="ECO:0007669"/>
    <property type="project" value="InterPro"/>
</dbReference>
<dbReference type="EMBL" id="CP040871">
    <property type="protein sequence ID" value="QDA57811.1"/>
    <property type="molecule type" value="Genomic_DNA"/>
</dbReference>
<dbReference type="PRINTS" id="PR00344">
    <property type="entry name" value="BCTRLSENSOR"/>
</dbReference>
<dbReference type="AlphaFoldDB" id="A0A5B7ZRJ5"/>
<keyword evidence="15" id="KW-1185">Reference proteome</keyword>
<evidence type="ECO:0000313" key="15">
    <source>
        <dbReference type="Proteomes" id="UP000308149"/>
    </source>
</evidence>
<keyword evidence="10 11" id="KW-0472">Membrane</keyword>
<dbReference type="InterPro" id="IPR003660">
    <property type="entry name" value="HAMP_dom"/>
</dbReference>
<keyword evidence="8 11" id="KW-1133">Transmembrane helix</keyword>
<dbReference type="InterPro" id="IPR050428">
    <property type="entry name" value="TCS_sensor_his_kinase"/>
</dbReference>
<comment type="catalytic activity">
    <reaction evidence="1">
        <text>ATP + protein L-histidine = ADP + protein N-phospho-L-histidine.</text>
        <dbReference type="EC" id="2.7.13.3"/>
    </reaction>
</comment>
<dbReference type="EC" id="2.7.13.3" evidence="3"/>
<evidence type="ECO:0000256" key="5">
    <source>
        <dbReference type="ARBA" id="ARBA00022679"/>
    </source>
</evidence>
<evidence type="ECO:0000256" key="8">
    <source>
        <dbReference type="ARBA" id="ARBA00022989"/>
    </source>
</evidence>
<dbReference type="CDD" id="cd00075">
    <property type="entry name" value="HATPase"/>
    <property type="match status" value="1"/>
</dbReference>
<dbReference type="PANTHER" id="PTHR45436">
    <property type="entry name" value="SENSOR HISTIDINE KINASE YKOH"/>
    <property type="match status" value="1"/>
</dbReference>
<dbReference type="GO" id="GO:0005886">
    <property type="term" value="C:plasma membrane"/>
    <property type="evidence" value="ECO:0007669"/>
    <property type="project" value="TreeGrafter"/>
</dbReference>
<dbReference type="OrthoDB" id="9809766at2"/>
<evidence type="ECO:0000259" key="12">
    <source>
        <dbReference type="PROSITE" id="PS50109"/>
    </source>
</evidence>
<dbReference type="Gene3D" id="6.10.340.10">
    <property type="match status" value="1"/>
</dbReference>
<dbReference type="InterPro" id="IPR003594">
    <property type="entry name" value="HATPase_dom"/>
</dbReference>
<gene>
    <name evidence="14" type="ORF">FHQ07_11085</name>
</gene>
<dbReference type="PROSITE" id="PS50109">
    <property type="entry name" value="HIS_KIN"/>
    <property type="match status" value="1"/>
</dbReference>
<dbReference type="InterPro" id="IPR005467">
    <property type="entry name" value="His_kinase_dom"/>
</dbReference>
<feature type="domain" description="Histidine kinase" evidence="12">
    <location>
        <begin position="236"/>
        <end position="448"/>
    </location>
</feature>
<dbReference type="Proteomes" id="UP000308149">
    <property type="component" value="Chromosome"/>
</dbReference>
<dbReference type="RefSeq" id="WP_139716862.1">
    <property type="nucleotide sequence ID" value="NZ_CP040871.1"/>
</dbReference>
<evidence type="ECO:0000256" key="9">
    <source>
        <dbReference type="ARBA" id="ARBA00023012"/>
    </source>
</evidence>
<evidence type="ECO:0000256" key="7">
    <source>
        <dbReference type="ARBA" id="ARBA00022777"/>
    </source>
</evidence>
<evidence type="ECO:0000256" key="1">
    <source>
        <dbReference type="ARBA" id="ARBA00000085"/>
    </source>
</evidence>
<dbReference type="Pfam" id="PF02518">
    <property type="entry name" value="HATPase_c"/>
    <property type="match status" value="1"/>
</dbReference>
<dbReference type="InterPro" id="IPR036097">
    <property type="entry name" value="HisK_dim/P_sf"/>
</dbReference>
<accession>A0A5B7ZRJ5</accession>
<keyword evidence="7 14" id="KW-0418">Kinase</keyword>
<dbReference type="Pfam" id="PF00512">
    <property type="entry name" value="HisKA"/>
    <property type="match status" value="1"/>
</dbReference>
<proteinExistence type="predicted"/>
<keyword evidence="9" id="KW-0902">Two-component regulatory system</keyword>
<keyword evidence="4" id="KW-0597">Phosphoprotein</keyword>
<reference evidence="14 15" key="1">
    <citation type="submission" date="2019-06" db="EMBL/GenBank/DDBJ databases">
        <title>Thermomonas aquatica sp. nov., isolated from an industrial wastewater treatment plant.</title>
        <authorList>
            <person name="Jeon J.H."/>
            <person name="Park D.-S."/>
        </authorList>
    </citation>
    <scope>NUCLEOTIDE SEQUENCE [LARGE SCALE GENOMIC DNA]</scope>
    <source>
        <strain evidence="14 15">SY21</strain>
    </source>
</reference>
<dbReference type="InterPro" id="IPR003661">
    <property type="entry name" value="HisK_dim/P_dom"/>
</dbReference>
<evidence type="ECO:0000256" key="11">
    <source>
        <dbReference type="SAM" id="Phobius"/>
    </source>
</evidence>
<dbReference type="SMART" id="SM00387">
    <property type="entry name" value="HATPase_c"/>
    <property type="match status" value="1"/>
</dbReference>
<dbReference type="SUPFAM" id="SSF55874">
    <property type="entry name" value="ATPase domain of HSP90 chaperone/DNA topoisomerase II/histidine kinase"/>
    <property type="match status" value="1"/>
</dbReference>
<dbReference type="CDD" id="cd00082">
    <property type="entry name" value="HisKA"/>
    <property type="match status" value="1"/>
</dbReference>
<sequence length="456" mass="49135">MLQRLHSTSARLVLAVALAFLAAFLLLGAGVYSRVLASLDRDTREFVRSDAADLLALRRDAGARALLDEVDARSRDPDQDDLLYAVFDRDGRRMAGKPVPHLPRRNGWTSFRDASVADRPRVIARVVALDDGGRLLAGMRTRAEDGFLAAMQRAALLALVLAAACGLLVGWLTSRWVGAKLARLDDTARRIAGGELGLRVPADGSGDPFDRVGARLNAMLDRIDALVDGVRHATDHIAHDLRTPLARMRNRLEELRDAADVDTAGRDALDAALLESDRLLQTFAALLRLSRIEVQASTEAMPELDLGRIAADAVELYAPSAGAEGMRLLDRSTPAPMRGDADQLFQAVVNLLDNALRHAQAGGDVVVSTMADADGVVLEVADRGPGIAEADRSRVFDRFERLQPDRGTPGSGLGLSLVRAIVIRHGGRIELQDNRPGLRVLLRFPLAGGDQPPVSS</sequence>
<keyword evidence="5" id="KW-0808">Transferase</keyword>
<evidence type="ECO:0000256" key="2">
    <source>
        <dbReference type="ARBA" id="ARBA00004370"/>
    </source>
</evidence>
<evidence type="ECO:0000256" key="3">
    <source>
        <dbReference type="ARBA" id="ARBA00012438"/>
    </source>
</evidence>
<dbReference type="InterPro" id="IPR004358">
    <property type="entry name" value="Sig_transdc_His_kin-like_C"/>
</dbReference>
<name>A0A5B7ZRJ5_9GAMM</name>
<organism evidence="14 15">
    <name type="scientific">Thermomonas aquatica</name>
    <dbReference type="NCBI Taxonomy" id="2202149"/>
    <lineage>
        <taxon>Bacteria</taxon>
        <taxon>Pseudomonadati</taxon>
        <taxon>Pseudomonadota</taxon>
        <taxon>Gammaproteobacteria</taxon>
        <taxon>Lysobacterales</taxon>
        <taxon>Lysobacteraceae</taxon>
        <taxon>Thermomonas</taxon>
    </lineage>
</organism>
<comment type="subcellular location">
    <subcellularLocation>
        <location evidence="2">Membrane</location>
    </subcellularLocation>
</comment>
<evidence type="ECO:0000256" key="6">
    <source>
        <dbReference type="ARBA" id="ARBA00022692"/>
    </source>
</evidence>
<evidence type="ECO:0000259" key="13">
    <source>
        <dbReference type="PROSITE" id="PS50885"/>
    </source>
</evidence>
<dbReference type="Pfam" id="PF00672">
    <property type="entry name" value="HAMP"/>
    <property type="match status" value="1"/>
</dbReference>
<evidence type="ECO:0000256" key="4">
    <source>
        <dbReference type="ARBA" id="ARBA00022553"/>
    </source>
</evidence>
<keyword evidence="6 11" id="KW-0812">Transmembrane</keyword>
<dbReference type="InterPro" id="IPR036890">
    <property type="entry name" value="HATPase_C_sf"/>
</dbReference>
<feature type="transmembrane region" description="Helical" evidence="11">
    <location>
        <begin position="154"/>
        <end position="173"/>
    </location>
</feature>
<dbReference type="Gene3D" id="1.10.287.130">
    <property type="match status" value="1"/>
</dbReference>
<dbReference type="SMART" id="SM00388">
    <property type="entry name" value="HisKA"/>
    <property type="match status" value="1"/>
</dbReference>
<dbReference type="SUPFAM" id="SSF47384">
    <property type="entry name" value="Homodimeric domain of signal transducing histidine kinase"/>
    <property type="match status" value="1"/>
</dbReference>
<dbReference type="PROSITE" id="PS50885">
    <property type="entry name" value="HAMP"/>
    <property type="match status" value="1"/>
</dbReference>